<organism evidence="1 2">
    <name type="scientific">Ephemerocybe angulata</name>
    <dbReference type="NCBI Taxonomy" id="980116"/>
    <lineage>
        <taxon>Eukaryota</taxon>
        <taxon>Fungi</taxon>
        <taxon>Dikarya</taxon>
        <taxon>Basidiomycota</taxon>
        <taxon>Agaricomycotina</taxon>
        <taxon>Agaricomycetes</taxon>
        <taxon>Agaricomycetidae</taxon>
        <taxon>Agaricales</taxon>
        <taxon>Agaricineae</taxon>
        <taxon>Psathyrellaceae</taxon>
        <taxon>Ephemerocybe</taxon>
    </lineage>
</organism>
<protein>
    <submittedName>
        <fullName evidence="1">Uncharacterized protein</fullName>
    </submittedName>
</protein>
<dbReference type="OrthoDB" id="3247294at2759"/>
<feature type="non-terminal residue" evidence="1">
    <location>
        <position position="126"/>
    </location>
</feature>
<gene>
    <name evidence="1" type="ORF">DFP72DRAFT_835956</name>
</gene>
<keyword evidence="2" id="KW-1185">Reference proteome</keyword>
<sequence length="126" mass="15118">MKSWVRITDKRLFDERWAEIRRVAPQSVREYLEVNWMPITHMWSAVHRVGRTVFQECDTNMLVEAWHHLLKGKFMQGKRNRRLDQLIYILTKEVIPYFIQRHHAQHNGFHGGDLEVQARLAIEKAA</sequence>
<proteinExistence type="predicted"/>
<evidence type="ECO:0000313" key="2">
    <source>
        <dbReference type="Proteomes" id="UP000521943"/>
    </source>
</evidence>
<dbReference type="Proteomes" id="UP000521943">
    <property type="component" value="Unassembled WGS sequence"/>
</dbReference>
<reference evidence="1 2" key="1">
    <citation type="submission" date="2020-07" db="EMBL/GenBank/DDBJ databases">
        <title>Comparative genomics of pyrophilous fungi reveals a link between fire events and developmental genes.</title>
        <authorList>
            <consortium name="DOE Joint Genome Institute"/>
            <person name="Steindorff A.S."/>
            <person name="Carver A."/>
            <person name="Calhoun S."/>
            <person name="Stillman K."/>
            <person name="Liu H."/>
            <person name="Lipzen A."/>
            <person name="Pangilinan J."/>
            <person name="Labutti K."/>
            <person name="Bruns T.D."/>
            <person name="Grigoriev I.V."/>
        </authorList>
    </citation>
    <scope>NUCLEOTIDE SEQUENCE [LARGE SCALE GENOMIC DNA]</scope>
    <source>
        <strain evidence="1 2">CBS 144469</strain>
    </source>
</reference>
<comment type="caution">
    <text evidence="1">The sequence shown here is derived from an EMBL/GenBank/DDBJ whole genome shotgun (WGS) entry which is preliminary data.</text>
</comment>
<dbReference type="EMBL" id="JACGCI010000317">
    <property type="protein sequence ID" value="KAF6740966.1"/>
    <property type="molecule type" value="Genomic_DNA"/>
</dbReference>
<accession>A0A8H6H7J0</accession>
<name>A0A8H6H7J0_9AGAR</name>
<dbReference type="AlphaFoldDB" id="A0A8H6H7J0"/>
<evidence type="ECO:0000313" key="1">
    <source>
        <dbReference type="EMBL" id="KAF6740966.1"/>
    </source>
</evidence>